<gene>
    <name evidence="3" type="ORF">N7456_000287</name>
</gene>
<dbReference type="EMBL" id="JAPQKH010000001">
    <property type="protein sequence ID" value="KAJ5115939.1"/>
    <property type="molecule type" value="Genomic_DNA"/>
</dbReference>
<protein>
    <submittedName>
        <fullName evidence="3">Uncharacterized protein</fullName>
    </submittedName>
</protein>
<sequence>MHSKLLLSLPFILPLVSAICPGYNYAFFHVNGWIYTADDSCKIVATGYCDNLCECREWGCSPAHSVDKVLVNGLWYYCRADSGAGTCGATGNQIANRPPESCCRNDGKRNYEEGLISRRHANAIGQTNALLERHEEEYADAEKNGHDTTKLRRRQLGEMEEQMKREEEAAALGDE</sequence>
<proteinExistence type="predicted"/>
<dbReference type="Proteomes" id="UP001149165">
    <property type="component" value="Unassembled WGS sequence"/>
</dbReference>
<evidence type="ECO:0000313" key="3">
    <source>
        <dbReference type="EMBL" id="KAJ5115939.1"/>
    </source>
</evidence>
<evidence type="ECO:0000256" key="2">
    <source>
        <dbReference type="SAM" id="SignalP"/>
    </source>
</evidence>
<comment type="caution">
    <text evidence="3">The sequence shown here is derived from an EMBL/GenBank/DDBJ whole genome shotgun (WGS) entry which is preliminary data.</text>
</comment>
<dbReference type="OrthoDB" id="5348716at2759"/>
<feature type="compositionally biased region" description="Basic and acidic residues" evidence="1">
    <location>
        <begin position="137"/>
        <end position="168"/>
    </location>
</feature>
<accession>A0A9W9KS31</accession>
<reference evidence="3" key="2">
    <citation type="journal article" date="2023" name="IMA Fungus">
        <title>Comparative genomic study of the Penicillium genus elucidates a diverse pangenome and 15 lateral gene transfer events.</title>
        <authorList>
            <person name="Petersen C."/>
            <person name="Sorensen T."/>
            <person name="Nielsen M.R."/>
            <person name="Sondergaard T.E."/>
            <person name="Sorensen J.L."/>
            <person name="Fitzpatrick D.A."/>
            <person name="Frisvad J.C."/>
            <person name="Nielsen K.L."/>
        </authorList>
    </citation>
    <scope>NUCLEOTIDE SEQUENCE</scope>
    <source>
        <strain evidence="3">IBT 30069</strain>
    </source>
</reference>
<keyword evidence="2" id="KW-0732">Signal</keyword>
<feature type="signal peptide" evidence="2">
    <location>
        <begin position="1"/>
        <end position="18"/>
    </location>
</feature>
<reference evidence="3" key="1">
    <citation type="submission" date="2022-11" db="EMBL/GenBank/DDBJ databases">
        <authorList>
            <person name="Petersen C."/>
        </authorList>
    </citation>
    <scope>NUCLEOTIDE SEQUENCE</scope>
    <source>
        <strain evidence="3">IBT 30069</strain>
    </source>
</reference>
<feature type="chain" id="PRO_5040773397" evidence="2">
    <location>
        <begin position="19"/>
        <end position="175"/>
    </location>
</feature>
<evidence type="ECO:0000256" key="1">
    <source>
        <dbReference type="SAM" id="MobiDB-lite"/>
    </source>
</evidence>
<keyword evidence="4" id="KW-1185">Reference proteome</keyword>
<organism evidence="3 4">
    <name type="scientific">Penicillium angulare</name>
    <dbReference type="NCBI Taxonomy" id="116970"/>
    <lineage>
        <taxon>Eukaryota</taxon>
        <taxon>Fungi</taxon>
        <taxon>Dikarya</taxon>
        <taxon>Ascomycota</taxon>
        <taxon>Pezizomycotina</taxon>
        <taxon>Eurotiomycetes</taxon>
        <taxon>Eurotiomycetidae</taxon>
        <taxon>Eurotiales</taxon>
        <taxon>Aspergillaceae</taxon>
        <taxon>Penicillium</taxon>
    </lineage>
</organism>
<dbReference type="AlphaFoldDB" id="A0A9W9KS31"/>
<name>A0A9W9KS31_9EURO</name>
<evidence type="ECO:0000313" key="4">
    <source>
        <dbReference type="Proteomes" id="UP001149165"/>
    </source>
</evidence>
<feature type="region of interest" description="Disordered" evidence="1">
    <location>
        <begin position="137"/>
        <end position="175"/>
    </location>
</feature>